<dbReference type="Proteomes" id="UP001060215">
    <property type="component" value="Chromosome 15"/>
</dbReference>
<organism evidence="1 2">
    <name type="scientific">Camellia lanceoleosa</name>
    <dbReference type="NCBI Taxonomy" id="1840588"/>
    <lineage>
        <taxon>Eukaryota</taxon>
        <taxon>Viridiplantae</taxon>
        <taxon>Streptophyta</taxon>
        <taxon>Embryophyta</taxon>
        <taxon>Tracheophyta</taxon>
        <taxon>Spermatophyta</taxon>
        <taxon>Magnoliopsida</taxon>
        <taxon>eudicotyledons</taxon>
        <taxon>Gunneridae</taxon>
        <taxon>Pentapetalae</taxon>
        <taxon>asterids</taxon>
        <taxon>Ericales</taxon>
        <taxon>Theaceae</taxon>
        <taxon>Camellia</taxon>
    </lineage>
</organism>
<accession>A0ACC0FCZ3</accession>
<gene>
    <name evidence="1" type="ORF">LOK49_LG14G01194</name>
</gene>
<keyword evidence="2" id="KW-1185">Reference proteome</keyword>
<protein>
    <submittedName>
        <fullName evidence="1">Uncharacterized protein</fullName>
    </submittedName>
</protein>
<evidence type="ECO:0000313" key="1">
    <source>
        <dbReference type="EMBL" id="KAI7985921.1"/>
    </source>
</evidence>
<reference evidence="1 2" key="1">
    <citation type="journal article" date="2022" name="Plant J.">
        <title>Chromosome-level genome of Camellia lanceoleosa provides a valuable resource for understanding genome evolution and self-incompatibility.</title>
        <authorList>
            <person name="Gong W."/>
            <person name="Xiao S."/>
            <person name="Wang L."/>
            <person name="Liao Z."/>
            <person name="Chang Y."/>
            <person name="Mo W."/>
            <person name="Hu G."/>
            <person name="Li W."/>
            <person name="Zhao G."/>
            <person name="Zhu H."/>
            <person name="Hu X."/>
            <person name="Ji K."/>
            <person name="Xiang X."/>
            <person name="Song Q."/>
            <person name="Yuan D."/>
            <person name="Jin S."/>
            <person name="Zhang L."/>
        </authorList>
    </citation>
    <scope>NUCLEOTIDE SEQUENCE [LARGE SCALE GENOMIC DNA]</scope>
    <source>
        <strain evidence="1">SQ_2022a</strain>
    </source>
</reference>
<evidence type="ECO:0000313" key="2">
    <source>
        <dbReference type="Proteomes" id="UP001060215"/>
    </source>
</evidence>
<name>A0ACC0FCZ3_9ERIC</name>
<proteinExistence type="predicted"/>
<sequence>MFHYLRSQTCEELQESNWCNDAKVANCCNGDVKVANRCNGDAKAANCCDGANCDCRLTFGLQTSTCDGGPVPECLVANTIITEKNIDYIYFSSHFSNRGLHTDRSSSSAKKIRLCLRPCTVNKLEPPLHTGGT</sequence>
<dbReference type="EMBL" id="CM045772">
    <property type="protein sequence ID" value="KAI7985921.1"/>
    <property type="molecule type" value="Genomic_DNA"/>
</dbReference>
<comment type="caution">
    <text evidence="1">The sequence shown here is derived from an EMBL/GenBank/DDBJ whole genome shotgun (WGS) entry which is preliminary data.</text>
</comment>